<keyword evidence="2" id="KW-1185">Reference proteome</keyword>
<accession>A0A1G4IIB9</accession>
<reference evidence="1" key="1">
    <citation type="submission" date="2016-09" db="EMBL/GenBank/DDBJ databases">
        <authorList>
            <person name="Hebert L."/>
            <person name="Moumen B."/>
        </authorList>
    </citation>
    <scope>NUCLEOTIDE SEQUENCE [LARGE SCALE GENOMIC DNA]</scope>
    <source>
        <strain evidence="1">OVI</strain>
    </source>
</reference>
<comment type="caution">
    <text evidence="1">The sequence shown here is derived from an EMBL/GenBank/DDBJ whole genome shotgun (WGS) entry which is preliminary data.</text>
</comment>
<dbReference type="GeneID" id="92377770"/>
<name>A0A1G4IIB9_TRYEQ</name>
<dbReference type="VEuPathDB" id="TriTrypDB:TEOVI_000383000"/>
<sequence length="376" mass="42966">MTEYKKLCALVDQLKQETAVLIDAFKDDDRGDVVALHSQAVSVQTLITNCRPRVVKILHKGREKDPDKQIYNERMCVAIEQLFEDFCAVVGSLFDTSASGLILSEENLNYEECPPLAWVEDLYDEHVLRLAQTEAWQKRLASNVVDLVRMEVESRDVCAAEEKRARAALMMERKSEKNAVQQMLDEREAAKWFAEIQRREAEHEGLLLKSKLYDISAAPSVLKDVSPPFRGPLALNVLQLVRALRTTPENSNIRRIRCNNLRVMTEYGHVALCSECHTCWTIVTSTEVLWYMLGYTVEYSSLPTVHIPALIESNPSLRLPCGGLASEHVFFPVGFEDYSERLFVLHEPNPTEEPNEWMDWYTRMGAIVHSLEACKF</sequence>
<dbReference type="Proteomes" id="UP000195570">
    <property type="component" value="Unassembled WGS sequence"/>
</dbReference>
<organism evidence="1 2">
    <name type="scientific">Trypanosoma equiperdum</name>
    <dbReference type="NCBI Taxonomy" id="5694"/>
    <lineage>
        <taxon>Eukaryota</taxon>
        <taxon>Discoba</taxon>
        <taxon>Euglenozoa</taxon>
        <taxon>Kinetoplastea</taxon>
        <taxon>Metakinetoplastina</taxon>
        <taxon>Trypanosomatida</taxon>
        <taxon>Trypanosomatidae</taxon>
        <taxon>Trypanosoma</taxon>
    </lineage>
</organism>
<gene>
    <name evidence="1" type="ORF">TEOVI_000383000</name>
</gene>
<evidence type="ECO:0000313" key="2">
    <source>
        <dbReference type="Proteomes" id="UP000195570"/>
    </source>
</evidence>
<protein>
    <submittedName>
        <fullName evidence="1">Conserved protein</fullName>
    </submittedName>
</protein>
<proteinExistence type="predicted"/>
<dbReference type="EMBL" id="CZPT02001829">
    <property type="protein sequence ID" value="SCU72254.1"/>
    <property type="molecule type" value="Genomic_DNA"/>
</dbReference>
<dbReference type="AlphaFoldDB" id="A0A1G4IIB9"/>
<evidence type="ECO:0000313" key="1">
    <source>
        <dbReference type="EMBL" id="SCU72254.1"/>
    </source>
</evidence>
<dbReference type="RefSeq" id="XP_067082771.1">
    <property type="nucleotide sequence ID" value="XM_067226670.1"/>
</dbReference>